<keyword evidence="4 6" id="KW-0863">Zinc-finger</keyword>
<keyword evidence="9" id="KW-1185">Reference proteome</keyword>
<dbReference type="SMART" id="SM00184">
    <property type="entry name" value="RING"/>
    <property type="match status" value="1"/>
</dbReference>
<proteinExistence type="predicted"/>
<dbReference type="EC" id="2.3.2.27" evidence="2"/>
<dbReference type="GO" id="GO:0008270">
    <property type="term" value="F:zinc ion binding"/>
    <property type="evidence" value="ECO:0007669"/>
    <property type="project" value="UniProtKB-KW"/>
</dbReference>
<dbReference type="EMBL" id="VIEB01000326">
    <property type="protein sequence ID" value="TQD95098.1"/>
    <property type="molecule type" value="Genomic_DNA"/>
</dbReference>
<dbReference type="PANTHER" id="PTHR15710">
    <property type="entry name" value="E3 UBIQUITIN-PROTEIN LIGASE PRAJA"/>
    <property type="match status" value="1"/>
</dbReference>
<keyword evidence="3" id="KW-0479">Metal-binding</keyword>
<evidence type="ECO:0000256" key="6">
    <source>
        <dbReference type="PROSITE-ProRule" id="PRU00175"/>
    </source>
</evidence>
<dbReference type="AlphaFoldDB" id="A0A540M8U2"/>
<feature type="domain" description="RING-type" evidence="7">
    <location>
        <begin position="171"/>
        <end position="212"/>
    </location>
</feature>
<evidence type="ECO:0000256" key="4">
    <source>
        <dbReference type="ARBA" id="ARBA00022771"/>
    </source>
</evidence>
<reference evidence="8 9" key="1">
    <citation type="journal article" date="2019" name="G3 (Bethesda)">
        <title>Sequencing of a Wild Apple (Malus baccata) Genome Unravels the Differences Between Cultivated and Wild Apple Species Regarding Disease Resistance and Cold Tolerance.</title>
        <authorList>
            <person name="Chen X."/>
        </authorList>
    </citation>
    <scope>NUCLEOTIDE SEQUENCE [LARGE SCALE GENOMIC DNA]</scope>
    <source>
        <strain evidence="9">cv. Shandingzi</strain>
        <tissue evidence="8">Leaves</tissue>
    </source>
</reference>
<dbReference type="InterPro" id="IPR001841">
    <property type="entry name" value="Znf_RING"/>
</dbReference>
<dbReference type="STRING" id="106549.A0A540M8U2"/>
<dbReference type="InterPro" id="IPR013083">
    <property type="entry name" value="Znf_RING/FYVE/PHD"/>
</dbReference>
<dbReference type="Gene3D" id="3.30.40.10">
    <property type="entry name" value="Zinc/RING finger domain, C3HC4 (zinc finger)"/>
    <property type="match status" value="1"/>
</dbReference>
<dbReference type="Proteomes" id="UP000315295">
    <property type="component" value="Unassembled WGS sequence"/>
</dbReference>
<evidence type="ECO:0000256" key="2">
    <source>
        <dbReference type="ARBA" id="ARBA00012483"/>
    </source>
</evidence>
<evidence type="ECO:0000256" key="5">
    <source>
        <dbReference type="ARBA" id="ARBA00022833"/>
    </source>
</evidence>
<comment type="catalytic activity">
    <reaction evidence="1">
        <text>S-ubiquitinyl-[E2 ubiquitin-conjugating enzyme]-L-cysteine + [acceptor protein]-L-lysine = [E2 ubiquitin-conjugating enzyme]-L-cysteine + N(6)-ubiquitinyl-[acceptor protein]-L-lysine.</text>
        <dbReference type="EC" id="2.3.2.27"/>
    </reaction>
</comment>
<dbReference type="CDD" id="cd16454">
    <property type="entry name" value="RING-H2_PA-TM-RING"/>
    <property type="match status" value="1"/>
</dbReference>
<keyword evidence="5" id="KW-0862">Zinc</keyword>
<dbReference type="PROSITE" id="PS50089">
    <property type="entry name" value="ZF_RING_2"/>
    <property type="match status" value="1"/>
</dbReference>
<protein>
    <recommendedName>
        <fullName evidence="2">RING-type E3 ubiquitin transferase</fullName>
        <ecNumber evidence="2">2.3.2.27</ecNumber>
    </recommendedName>
</protein>
<accession>A0A540M8U2</accession>
<organism evidence="8 9">
    <name type="scientific">Malus baccata</name>
    <name type="common">Siberian crab apple</name>
    <name type="synonym">Pyrus baccata</name>
    <dbReference type="NCBI Taxonomy" id="106549"/>
    <lineage>
        <taxon>Eukaryota</taxon>
        <taxon>Viridiplantae</taxon>
        <taxon>Streptophyta</taxon>
        <taxon>Embryophyta</taxon>
        <taxon>Tracheophyta</taxon>
        <taxon>Spermatophyta</taxon>
        <taxon>Magnoliopsida</taxon>
        <taxon>eudicotyledons</taxon>
        <taxon>Gunneridae</taxon>
        <taxon>Pentapetalae</taxon>
        <taxon>rosids</taxon>
        <taxon>fabids</taxon>
        <taxon>Rosales</taxon>
        <taxon>Rosaceae</taxon>
        <taxon>Amygdaloideae</taxon>
        <taxon>Maleae</taxon>
        <taxon>Malus</taxon>
    </lineage>
</organism>
<dbReference type="PANTHER" id="PTHR15710:SF196">
    <property type="entry name" value="F6A14.12 PROTEIN-RELATED"/>
    <property type="match status" value="1"/>
</dbReference>
<dbReference type="Pfam" id="PF13639">
    <property type="entry name" value="zf-RING_2"/>
    <property type="match status" value="1"/>
</dbReference>
<dbReference type="GO" id="GO:0016567">
    <property type="term" value="P:protein ubiquitination"/>
    <property type="evidence" value="ECO:0007669"/>
    <property type="project" value="TreeGrafter"/>
</dbReference>
<evidence type="ECO:0000256" key="3">
    <source>
        <dbReference type="ARBA" id="ARBA00022723"/>
    </source>
</evidence>
<evidence type="ECO:0000259" key="7">
    <source>
        <dbReference type="PROSITE" id="PS50089"/>
    </source>
</evidence>
<dbReference type="GO" id="GO:0061630">
    <property type="term" value="F:ubiquitin protein ligase activity"/>
    <property type="evidence" value="ECO:0007669"/>
    <property type="project" value="UniProtKB-EC"/>
</dbReference>
<evidence type="ECO:0000256" key="1">
    <source>
        <dbReference type="ARBA" id="ARBA00000900"/>
    </source>
</evidence>
<dbReference type="GO" id="GO:0005737">
    <property type="term" value="C:cytoplasm"/>
    <property type="evidence" value="ECO:0007669"/>
    <property type="project" value="TreeGrafter"/>
</dbReference>
<evidence type="ECO:0000313" key="9">
    <source>
        <dbReference type="Proteomes" id="UP000315295"/>
    </source>
</evidence>
<name>A0A540M8U2_MALBA</name>
<dbReference type="SUPFAM" id="SSF57850">
    <property type="entry name" value="RING/U-box"/>
    <property type="match status" value="1"/>
</dbReference>
<evidence type="ECO:0000313" key="8">
    <source>
        <dbReference type="EMBL" id="TQD95098.1"/>
    </source>
</evidence>
<sequence>MESESDRQVVGYHCQVRHLEVFEPDNELPRTQFLLVVRAIIFSSQPAALHSEDEDDGEHHEGTYSEELELDLLMDEDKSRAALAEALVSFLHVPPQICHSVVEKIVQESLVAETDSRPYSDGMFVHMAAFITVVVDDVFEGLETDDPKFVPASKSSIEKLERARVEVSGACSVCMEEMEVGSQAIRMPCSHLYHKDCIVEWLEKSRVCPLCRFAMPSEIRTKKLSD</sequence>
<comment type="caution">
    <text evidence="8">The sequence shown here is derived from an EMBL/GenBank/DDBJ whole genome shotgun (WGS) entry which is preliminary data.</text>
</comment>
<gene>
    <name evidence="8" type="ORF">C1H46_019304</name>
</gene>